<organism evidence="2 3">
    <name type="scientific">Rhodnius prolixus</name>
    <name type="common">Triatomid bug</name>
    <dbReference type="NCBI Taxonomy" id="13249"/>
    <lineage>
        <taxon>Eukaryota</taxon>
        <taxon>Metazoa</taxon>
        <taxon>Ecdysozoa</taxon>
        <taxon>Arthropoda</taxon>
        <taxon>Hexapoda</taxon>
        <taxon>Insecta</taxon>
        <taxon>Pterygota</taxon>
        <taxon>Neoptera</taxon>
        <taxon>Paraneoptera</taxon>
        <taxon>Hemiptera</taxon>
        <taxon>Heteroptera</taxon>
        <taxon>Panheteroptera</taxon>
        <taxon>Cimicomorpha</taxon>
        <taxon>Reduviidae</taxon>
        <taxon>Triatominae</taxon>
        <taxon>Rhodnius</taxon>
    </lineage>
</organism>
<dbReference type="AlphaFoldDB" id="T1ICB9"/>
<evidence type="ECO:0000313" key="3">
    <source>
        <dbReference type="Proteomes" id="UP000015103"/>
    </source>
</evidence>
<feature type="compositionally biased region" description="Basic and acidic residues" evidence="1">
    <location>
        <begin position="12"/>
        <end position="41"/>
    </location>
</feature>
<sequence>MAAPHHTQQVKKSTDNKTKIPKETRAAKGSSDELPVKREVQEVEDDDSVLDVPLGLNLPIKSEDSGQSSEVISNDDVRSTSKTSNNSTSNDGDITSAKINLPVITATCSLANQLTTISNHPSDEYSLLGEEVATRVRQLPTTFARCLVRYKIQQLLFEAAMGQYDHPTPAYILPETLDLNENSGSSSCSLAEDMFTPGVPTRFTCRY</sequence>
<dbReference type="EnsemblMetazoa" id="RPRC013939-RA">
    <property type="protein sequence ID" value="RPRC013939-PA"/>
    <property type="gene ID" value="RPRC013939"/>
</dbReference>
<dbReference type="InParanoid" id="T1ICB9"/>
<protein>
    <submittedName>
        <fullName evidence="2">Uncharacterized protein</fullName>
    </submittedName>
</protein>
<proteinExistence type="predicted"/>
<feature type="compositionally biased region" description="Polar residues" evidence="1">
    <location>
        <begin position="1"/>
        <end position="11"/>
    </location>
</feature>
<dbReference type="Proteomes" id="UP000015103">
    <property type="component" value="Unassembled WGS sequence"/>
</dbReference>
<dbReference type="VEuPathDB" id="VectorBase:RPRC013939"/>
<dbReference type="EMBL" id="ACPB03027318">
    <property type="status" value="NOT_ANNOTATED_CDS"/>
    <property type="molecule type" value="Genomic_DNA"/>
</dbReference>
<evidence type="ECO:0000313" key="2">
    <source>
        <dbReference type="EnsemblMetazoa" id="RPRC013939-PA"/>
    </source>
</evidence>
<feature type="compositionally biased region" description="Low complexity" evidence="1">
    <location>
        <begin position="80"/>
        <end position="90"/>
    </location>
</feature>
<keyword evidence="3" id="KW-1185">Reference proteome</keyword>
<evidence type="ECO:0000256" key="1">
    <source>
        <dbReference type="SAM" id="MobiDB-lite"/>
    </source>
</evidence>
<accession>T1ICB9</accession>
<name>T1ICB9_RHOPR</name>
<dbReference type="EMBL" id="ACPB03027319">
    <property type="status" value="NOT_ANNOTATED_CDS"/>
    <property type="molecule type" value="Genomic_DNA"/>
</dbReference>
<feature type="region of interest" description="Disordered" evidence="1">
    <location>
        <begin position="1"/>
        <end position="94"/>
    </location>
</feature>
<dbReference type="HOGENOM" id="CLU_1327825_0_0_1"/>
<reference evidence="2" key="1">
    <citation type="submission" date="2015-05" db="UniProtKB">
        <authorList>
            <consortium name="EnsemblMetazoa"/>
        </authorList>
    </citation>
    <scope>IDENTIFICATION</scope>
</reference>